<protein>
    <submittedName>
        <fullName evidence="2">DUF2165 domain-containing protein</fullName>
    </submittedName>
</protein>
<feature type="transmembrane region" description="Helical" evidence="1">
    <location>
        <begin position="59"/>
        <end position="87"/>
    </location>
</feature>
<keyword evidence="1" id="KW-1133">Transmembrane helix</keyword>
<feature type="transmembrane region" description="Helical" evidence="1">
    <location>
        <begin position="141"/>
        <end position="158"/>
    </location>
</feature>
<keyword evidence="1" id="KW-0812">Transmembrane</keyword>
<gene>
    <name evidence="2" type="ORF">F7D14_16010</name>
</gene>
<keyword evidence="1" id="KW-0472">Membrane</keyword>
<organism evidence="2 3">
    <name type="scientific">Methylocystis parvus</name>
    <dbReference type="NCBI Taxonomy" id="134"/>
    <lineage>
        <taxon>Bacteria</taxon>
        <taxon>Pseudomonadati</taxon>
        <taxon>Pseudomonadota</taxon>
        <taxon>Alphaproteobacteria</taxon>
        <taxon>Hyphomicrobiales</taxon>
        <taxon>Methylocystaceae</taxon>
        <taxon>Methylocystis</taxon>
    </lineage>
</organism>
<keyword evidence="3" id="KW-1185">Reference proteome</keyword>
<dbReference type="Proteomes" id="UP000422569">
    <property type="component" value="Chromosome"/>
</dbReference>
<name>A0A6B8M8D0_9HYPH</name>
<evidence type="ECO:0000313" key="3">
    <source>
        <dbReference type="Proteomes" id="UP000422569"/>
    </source>
</evidence>
<dbReference type="RefSeq" id="WP_016918703.1">
    <property type="nucleotide sequence ID" value="NZ_CP044331.1"/>
</dbReference>
<accession>A0A6B8M8D0</accession>
<evidence type="ECO:0000256" key="1">
    <source>
        <dbReference type="SAM" id="Phobius"/>
    </source>
</evidence>
<dbReference type="InterPro" id="IPR018681">
    <property type="entry name" value="DUF2165_transmembrane"/>
</dbReference>
<feature type="transmembrane region" description="Helical" evidence="1">
    <location>
        <begin position="99"/>
        <end position="121"/>
    </location>
</feature>
<dbReference type="KEGG" id="mpar:F7D14_16010"/>
<dbReference type="Pfam" id="PF09933">
    <property type="entry name" value="DUF2165"/>
    <property type="match status" value="1"/>
</dbReference>
<dbReference type="AlphaFoldDB" id="A0A6B8M8D0"/>
<evidence type="ECO:0000313" key="2">
    <source>
        <dbReference type="EMBL" id="QGM98836.1"/>
    </source>
</evidence>
<proteinExistence type="predicted"/>
<reference evidence="2 3" key="1">
    <citation type="submission" date="2019-09" db="EMBL/GenBank/DDBJ databases">
        <title>Isolation and complete genome sequencing of Methylocystis species.</title>
        <authorList>
            <person name="Rumah B.L."/>
            <person name="Stead C.E."/>
            <person name="Stevens B.C."/>
            <person name="Minton N.P."/>
            <person name="Grosse-Honebrink A."/>
            <person name="Zhang Y."/>
        </authorList>
    </citation>
    <scope>NUCLEOTIDE SEQUENCE [LARGE SCALE GENOMIC DNA]</scope>
    <source>
        <strain evidence="2 3">BRCS2</strain>
    </source>
</reference>
<dbReference type="EMBL" id="CP044331">
    <property type="protein sequence ID" value="QGM98836.1"/>
    <property type="molecule type" value="Genomic_DNA"/>
</dbReference>
<sequence length="161" mass="17434">MTVRLAKIAVAFSTGLLILLVALGNVFDYGTNLDVVTHILSMDMIPESPLKWRAVTSPALHGLCYLSIIATEFVSAALTLYGAWLLWRARMASASTFNAAKSMAIAGLTVGFLLYLLGFMAVGGEWFQMWRAGVYNMQEPAFRFIGSVGIAMLFITLADGA</sequence>